<gene>
    <name evidence="2" type="ORF">C453_01195</name>
</gene>
<sequence>MTDDNTSTESRIARRTVLSSLSGALLALSGCVSSDSTLPDGTANETAGDTHTSDPADGSAVFSRVAMEQTDLVVDLEPDVDAEFVNLIGPSGEMKDQGRVREGVTRVTFELLGEAEDGYTPGEYRVLAVSGDSTVGETSISIRPELTIRDVKWAKNNPEMDWDKDRRGWKKYAALTIENSGNAPTYLSAVKWKGAPLSRVYPRELVDHGYERVLSAGETATVFSKSEVYQTESRTGVGTPVPCGELGTEAMIVEAAVQAGENPKYKQMIEYGGKKYECDLSIGEEGPVTSKDTSASTSTESES</sequence>
<accession>M0HWD7</accession>
<evidence type="ECO:0000313" key="2">
    <source>
        <dbReference type="EMBL" id="ELZ88836.1"/>
    </source>
</evidence>
<dbReference type="Proteomes" id="UP000011612">
    <property type="component" value="Unassembled WGS sequence"/>
</dbReference>
<evidence type="ECO:0000256" key="1">
    <source>
        <dbReference type="SAM" id="MobiDB-lite"/>
    </source>
</evidence>
<feature type="compositionally biased region" description="Polar residues" evidence="1">
    <location>
        <begin position="35"/>
        <end position="50"/>
    </location>
</feature>
<dbReference type="PATRIC" id="fig|1230453.4.peg.211"/>
<dbReference type="STRING" id="1230453.C453_01195"/>
<feature type="region of interest" description="Disordered" evidence="1">
    <location>
        <begin position="283"/>
        <end position="303"/>
    </location>
</feature>
<feature type="compositionally biased region" description="Low complexity" evidence="1">
    <location>
        <begin position="289"/>
        <end position="303"/>
    </location>
</feature>
<feature type="region of interest" description="Disordered" evidence="1">
    <location>
        <begin position="35"/>
        <end position="58"/>
    </location>
</feature>
<dbReference type="RefSeq" id="WP_008322155.1">
    <property type="nucleotide sequence ID" value="NZ_AOLK01000005.1"/>
</dbReference>
<keyword evidence="3" id="KW-1185">Reference proteome</keyword>
<dbReference type="AlphaFoldDB" id="M0HWD7"/>
<dbReference type="EMBL" id="AOLK01000005">
    <property type="protein sequence ID" value="ELZ88836.1"/>
    <property type="molecule type" value="Genomic_DNA"/>
</dbReference>
<organism evidence="2 3">
    <name type="scientific">Haloferax elongans ATCC BAA-1513</name>
    <dbReference type="NCBI Taxonomy" id="1230453"/>
    <lineage>
        <taxon>Archaea</taxon>
        <taxon>Methanobacteriati</taxon>
        <taxon>Methanobacteriota</taxon>
        <taxon>Stenosarchaea group</taxon>
        <taxon>Halobacteria</taxon>
        <taxon>Halobacteriales</taxon>
        <taxon>Haloferacaceae</taxon>
        <taxon>Haloferax</taxon>
    </lineage>
</organism>
<proteinExistence type="predicted"/>
<name>M0HWD7_HALEO</name>
<comment type="caution">
    <text evidence="2">The sequence shown here is derived from an EMBL/GenBank/DDBJ whole genome shotgun (WGS) entry which is preliminary data.</text>
</comment>
<evidence type="ECO:0000313" key="3">
    <source>
        <dbReference type="Proteomes" id="UP000011612"/>
    </source>
</evidence>
<reference evidence="2 3" key="1">
    <citation type="journal article" date="2014" name="PLoS Genet.">
        <title>Phylogenetically driven sequencing of extremely halophilic archaea reveals strategies for static and dynamic osmo-response.</title>
        <authorList>
            <person name="Becker E.A."/>
            <person name="Seitzer P.M."/>
            <person name="Tritt A."/>
            <person name="Larsen D."/>
            <person name="Krusor M."/>
            <person name="Yao A.I."/>
            <person name="Wu D."/>
            <person name="Madern D."/>
            <person name="Eisen J.A."/>
            <person name="Darling A.E."/>
            <person name="Facciotti M.T."/>
        </authorList>
    </citation>
    <scope>NUCLEOTIDE SEQUENCE [LARGE SCALE GENOMIC DNA]</scope>
    <source>
        <strain evidence="2 3">ATCC BAA-1513</strain>
    </source>
</reference>
<protein>
    <submittedName>
        <fullName evidence="2">Uncharacterized protein</fullName>
    </submittedName>
</protein>
<dbReference type="OrthoDB" id="190728at2157"/>